<dbReference type="InterPro" id="IPR036217">
    <property type="entry name" value="MethylDNA_cys_MeTrfase_DNAb"/>
</dbReference>
<dbReference type="AlphaFoldDB" id="E4TS95"/>
<dbReference type="InterPro" id="IPR036388">
    <property type="entry name" value="WH-like_DNA-bd_sf"/>
</dbReference>
<dbReference type="EC" id="2.1.1.63" evidence="3"/>
<dbReference type="InterPro" id="IPR036631">
    <property type="entry name" value="MGMT_N_sf"/>
</dbReference>
<feature type="domain" description="Methylated-DNA-[protein]-cysteine S-methyltransferase DNA binding" evidence="9">
    <location>
        <begin position="74"/>
        <end position="153"/>
    </location>
</feature>
<evidence type="ECO:0000256" key="1">
    <source>
        <dbReference type="ARBA" id="ARBA00001286"/>
    </source>
</evidence>
<dbReference type="SUPFAM" id="SSF53155">
    <property type="entry name" value="Methylated DNA-protein cysteine methyltransferase domain"/>
    <property type="match status" value="1"/>
</dbReference>
<keyword evidence="4" id="KW-0489">Methyltransferase</keyword>
<keyword evidence="6" id="KW-0227">DNA damage</keyword>
<sequence>MQGIEQEFFIDTKIGKLLIGVSQNKISKISFNQPNNSLKGIKPKVVTTLENQLLEYFNGHRKTFQIEYSLTGTEFQKEVWQKLLDIPFGRTISYGKLAAQLGDVKKIRAVANAVGKNPIPIVIPCHRVVGMHGNLTGYIGGLANKKFLIELESNRQLGLF</sequence>
<dbReference type="InterPro" id="IPR001497">
    <property type="entry name" value="MethylDNA_cys_MeTrfase_AS"/>
</dbReference>
<comment type="similarity">
    <text evidence="2">Belongs to the MGMT family.</text>
</comment>
<dbReference type="GO" id="GO:0006281">
    <property type="term" value="P:DNA repair"/>
    <property type="evidence" value="ECO:0007669"/>
    <property type="project" value="UniProtKB-KW"/>
</dbReference>
<dbReference type="Gene3D" id="3.30.160.70">
    <property type="entry name" value="Methylated DNA-protein cysteine methyltransferase domain"/>
    <property type="match status" value="1"/>
</dbReference>
<name>E4TS95_MARTH</name>
<dbReference type="SUPFAM" id="SSF46767">
    <property type="entry name" value="Methylated DNA-protein cysteine methyltransferase, C-terminal domain"/>
    <property type="match status" value="1"/>
</dbReference>
<proteinExistence type="inferred from homology"/>
<keyword evidence="11" id="KW-1185">Reference proteome</keyword>
<evidence type="ECO:0000313" key="11">
    <source>
        <dbReference type="Proteomes" id="UP000008720"/>
    </source>
</evidence>
<dbReference type="HOGENOM" id="CLU_000445_52_2_10"/>
<dbReference type="EMBL" id="CP002349">
    <property type="protein sequence ID" value="ADR22812.1"/>
    <property type="molecule type" value="Genomic_DNA"/>
</dbReference>
<dbReference type="GO" id="GO:0032259">
    <property type="term" value="P:methylation"/>
    <property type="evidence" value="ECO:0007669"/>
    <property type="project" value="UniProtKB-KW"/>
</dbReference>
<evidence type="ECO:0000256" key="6">
    <source>
        <dbReference type="ARBA" id="ARBA00022763"/>
    </source>
</evidence>
<evidence type="ECO:0000313" key="10">
    <source>
        <dbReference type="EMBL" id="ADR22812.1"/>
    </source>
</evidence>
<dbReference type="PANTHER" id="PTHR10815">
    <property type="entry name" value="METHYLATED-DNA--PROTEIN-CYSTEINE METHYLTRANSFERASE"/>
    <property type="match status" value="1"/>
</dbReference>
<dbReference type="STRING" id="643867.Ftrac_2834"/>
<evidence type="ECO:0000256" key="7">
    <source>
        <dbReference type="ARBA" id="ARBA00023204"/>
    </source>
</evidence>
<dbReference type="Pfam" id="PF01035">
    <property type="entry name" value="DNA_binding_1"/>
    <property type="match status" value="1"/>
</dbReference>
<organism evidence="10 11">
    <name type="scientific">Marivirga tractuosa (strain ATCC 23168 / DSM 4126 / NBRC 15989 / NCIMB 1408 / VKM B-1430 / H-43)</name>
    <name type="common">Microscilla tractuosa</name>
    <name type="synonym">Flexibacter tractuosus</name>
    <dbReference type="NCBI Taxonomy" id="643867"/>
    <lineage>
        <taxon>Bacteria</taxon>
        <taxon>Pseudomonadati</taxon>
        <taxon>Bacteroidota</taxon>
        <taxon>Cytophagia</taxon>
        <taxon>Cytophagales</taxon>
        <taxon>Marivirgaceae</taxon>
        <taxon>Marivirga</taxon>
    </lineage>
</organism>
<dbReference type="GO" id="GO:0003908">
    <property type="term" value="F:methylated-DNA-[protein]-cysteine S-methyltransferase activity"/>
    <property type="evidence" value="ECO:0007669"/>
    <property type="project" value="UniProtKB-EC"/>
</dbReference>
<protein>
    <recommendedName>
        <fullName evidence="3">methylated-DNA--[protein]-cysteine S-methyltransferase</fullName>
        <ecNumber evidence="3">2.1.1.63</ecNumber>
    </recommendedName>
</protein>
<dbReference type="Gene3D" id="1.10.10.10">
    <property type="entry name" value="Winged helix-like DNA-binding domain superfamily/Winged helix DNA-binding domain"/>
    <property type="match status" value="1"/>
</dbReference>
<evidence type="ECO:0000256" key="8">
    <source>
        <dbReference type="ARBA" id="ARBA00049348"/>
    </source>
</evidence>
<gene>
    <name evidence="10" type="ordered locus">Ftrac_2834</name>
</gene>
<comment type="catalytic activity">
    <reaction evidence="1">
        <text>a 4-O-methyl-thymidine in DNA + L-cysteinyl-[protein] = a thymidine in DNA + S-methyl-L-cysteinyl-[protein]</text>
        <dbReference type="Rhea" id="RHEA:53428"/>
        <dbReference type="Rhea" id="RHEA-COMP:10131"/>
        <dbReference type="Rhea" id="RHEA-COMP:10132"/>
        <dbReference type="Rhea" id="RHEA-COMP:13555"/>
        <dbReference type="Rhea" id="RHEA-COMP:13556"/>
        <dbReference type="ChEBI" id="CHEBI:29950"/>
        <dbReference type="ChEBI" id="CHEBI:82612"/>
        <dbReference type="ChEBI" id="CHEBI:137386"/>
        <dbReference type="ChEBI" id="CHEBI:137387"/>
        <dbReference type="EC" id="2.1.1.63"/>
    </reaction>
</comment>
<comment type="catalytic activity">
    <reaction evidence="8">
        <text>a 6-O-methyl-2'-deoxyguanosine in DNA + L-cysteinyl-[protein] = S-methyl-L-cysteinyl-[protein] + a 2'-deoxyguanosine in DNA</text>
        <dbReference type="Rhea" id="RHEA:24000"/>
        <dbReference type="Rhea" id="RHEA-COMP:10131"/>
        <dbReference type="Rhea" id="RHEA-COMP:10132"/>
        <dbReference type="Rhea" id="RHEA-COMP:11367"/>
        <dbReference type="Rhea" id="RHEA-COMP:11368"/>
        <dbReference type="ChEBI" id="CHEBI:29950"/>
        <dbReference type="ChEBI" id="CHEBI:82612"/>
        <dbReference type="ChEBI" id="CHEBI:85445"/>
        <dbReference type="ChEBI" id="CHEBI:85448"/>
        <dbReference type="EC" id="2.1.1.63"/>
    </reaction>
</comment>
<dbReference type="Proteomes" id="UP000008720">
    <property type="component" value="Chromosome"/>
</dbReference>
<keyword evidence="7" id="KW-0234">DNA repair</keyword>
<dbReference type="OrthoDB" id="9802228at2"/>
<evidence type="ECO:0000256" key="4">
    <source>
        <dbReference type="ARBA" id="ARBA00022603"/>
    </source>
</evidence>
<dbReference type="RefSeq" id="WP_013454955.1">
    <property type="nucleotide sequence ID" value="NC_014759.1"/>
</dbReference>
<evidence type="ECO:0000256" key="3">
    <source>
        <dbReference type="ARBA" id="ARBA00011918"/>
    </source>
</evidence>
<evidence type="ECO:0000256" key="5">
    <source>
        <dbReference type="ARBA" id="ARBA00022679"/>
    </source>
</evidence>
<keyword evidence="5" id="KW-0808">Transferase</keyword>
<dbReference type="KEGG" id="mtt:Ftrac_2834"/>
<dbReference type="eggNOG" id="COG0350">
    <property type="taxonomic scope" value="Bacteria"/>
</dbReference>
<evidence type="ECO:0000259" key="9">
    <source>
        <dbReference type="Pfam" id="PF01035"/>
    </source>
</evidence>
<accession>E4TS95</accession>
<dbReference type="NCBIfam" id="TIGR00589">
    <property type="entry name" value="ogt"/>
    <property type="match status" value="1"/>
</dbReference>
<reference evidence="10 11" key="1">
    <citation type="journal article" date="2011" name="Stand. Genomic Sci.">
        <title>Complete genome sequence of Marivirga tractuosa type strain (H-43).</title>
        <authorList>
            <person name="Pagani I."/>
            <person name="Chertkov O."/>
            <person name="Lapidus A."/>
            <person name="Lucas S."/>
            <person name="Del Rio T.G."/>
            <person name="Tice H."/>
            <person name="Copeland A."/>
            <person name="Cheng J.F."/>
            <person name="Nolan M."/>
            <person name="Saunders E."/>
            <person name="Pitluck S."/>
            <person name="Held B."/>
            <person name="Goodwin L."/>
            <person name="Liolios K."/>
            <person name="Ovchinikova G."/>
            <person name="Ivanova N."/>
            <person name="Mavromatis K."/>
            <person name="Pati A."/>
            <person name="Chen A."/>
            <person name="Palaniappan K."/>
            <person name="Land M."/>
            <person name="Hauser L."/>
            <person name="Jeffries C.D."/>
            <person name="Detter J.C."/>
            <person name="Han C."/>
            <person name="Tapia R."/>
            <person name="Ngatchou-Djao O.D."/>
            <person name="Rohde M."/>
            <person name="Goker M."/>
            <person name="Spring S."/>
            <person name="Sikorski J."/>
            <person name="Woyke T."/>
            <person name="Bristow J."/>
            <person name="Eisen J.A."/>
            <person name="Markowitz V."/>
            <person name="Hugenholtz P."/>
            <person name="Klenk H.P."/>
            <person name="Kyrpides N.C."/>
        </authorList>
    </citation>
    <scope>NUCLEOTIDE SEQUENCE [LARGE SCALE GENOMIC DNA]</scope>
    <source>
        <strain evidence="11">ATCC 23168 / DSM 4126 / NBRC 15989 / NCIMB 1408 / VKM B-1430 / H-43</strain>
    </source>
</reference>
<evidence type="ECO:0000256" key="2">
    <source>
        <dbReference type="ARBA" id="ARBA00008711"/>
    </source>
</evidence>
<dbReference type="PANTHER" id="PTHR10815:SF13">
    <property type="entry name" value="METHYLATED-DNA--PROTEIN-CYSTEINE METHYLTRANSFERASE"/>
    <property type="match status" value="1"/>
</dbReference>
<dbReference type="CDD" id="cd06445">
    <property type="entry name" value="ATase"/>
    <property type="match status" value="1"/>
</dbReference>
<dbReference type="InterPro" id="IPR014048">
    <property type="entry name" value="MethylDNA_cys_MeTrfase_DNA-bd"/>
</dbReference>
<dbReference type="FunFam" id="1.10.10.10:FF:000214">
    <property type="entry name" value="Methylated-DNA--protein-cysteine methyltransferase"/>
    <property type="match status" value="1"/>
</dbReference>
<dbReference type="PROSITE" id="PS00374">
    <property type="entry name" value="MGMT"/>
    <property type="match status" value="1"/>
</dbReference>